<feature type="non-terminal residue" evidence="1">
    <location>
        <position position="57"/>
    </location>
</feature>
<name>A0A445FDG6_GLYSO</name>
<evidence type="ECO:0000313" key="2">
    <source>
        <dbReference type="Proteomes" id="UP000289340"/>
    </source>
</evidence>
<organism evidence="1 2">
    <name type="scientific">Glycine soja</name>
    <name type="common">Wild soybean</name>
    <dbReference type="NCBI Taxonomy" id="3848"/>
    <lineage>
        <taxon>Eukaryota</taxon>
        <taxon>Viridiplantae</taxon>
        <taxon>Streptophyta</taxon>
        <taxon>Embryophyta</taxon>
        <taxon>Tracheophyta</taxon>
        <taxon>Spermatophyta</taxon>
        <taxon>Magnoliopsida</taxon>
        <taxon>eudicotyledons</taxon>
        <taxon>Gunneridae</taxon>
        <taxon>Pentapetalae</taxon>
        <taxon>rosids</taxon>
        <taxon>fabids</taxon>
        <taxon>Fabales</taxon>
        <taxon>Fabaceae</taxon>
        <taxon>Papilionoideae</taxon>
        <taxon>50 kb inversion clade</taxon>
        <taxon>NPAAA clade</taxon>
        <taxon>indigoferoid/millettioid clade</taxon>
        <taxon>Phaseoleae</taxon>
        <taxon>Glycine</taxon>
        <taxon>Glycine subgen. Soja</taxon>
    </lineage>
</organism>
<dbReference type="AlphaFoldDB" id="A0A445FDG6"/>
<evidence type="ECO:0000313" key="1">
    <source>
        <dbReference type="EMBL" id="RZB46840.1"/>
    </source>
</evidence>
<reference evidence="1 2" key="1">
    <citation type="submission" date="2018-09" db="EMBL/GenBank/DDBJ databases">
        <title>A high-quality reference genome of wild soybean provides a powerful tool to mine soybean genomes.</title>
        <authorList>
            <person name="Xie M."/>
            <person name="Chung C.Y.L."/>
            <person name="Li M.-W."/>
            <person name="Wong F.-L."/>
            <person name="Chan T.-F."/>
            <person name="Lam H.-M."/>
        </authorList>
    </citation>
    <scope>NUCLEOTIDE SEQUENCE [LARGE SCALE GENOMIC DNA]</scope>
    <source>
        <strain evidence="2">cv. W05</strain>
        <tissue evidence="1">Hypocotyl of etiolated seedlings</tissue>
    </source>
</reference>
<feature type="non-terminal residue" evidence="1">
    <location>
        <position position="1"/>
    </location>
</feature>
<dbReference type="EMBL" id="QZWG01000019">
    <property type="protein sequence ID" value="RZB46840.1"/>
    <property type="molecule type" value="Genomic_DNA"/>
</dbReference>
<protein>
    <submittedName>
        <fullName evidence="1">Uncharacterized protein</fullName>
    </submittedName>
</protein>
<accession>A0A445FDG6</accession>
<keyword evidence="2" id="KW-1185">Reference proteome</keyword>
<proteinExistence type="predicted"/>
<dbReference type="Proteomes" id="UP000289340">
    <property type="component" value="Chromosome 19"/>
</dbReference>
<comment type="caution">
    <text evidence="1">The sequence shown here is derived from an EMBL/GenBank/DDBJ whole genome shotgun (WGS) entry which is preliminary data.</text>
</comment>
<gene>
    <name evidence="1" type="ORF">D0Y65_050754</name>
</gene>
<sequence length="57" mass="6566">LLDTFSEVDRSLNFIAHKSFGVEALYGFTYSGPFGHFLHKLMDKIFKGRKAMTLLLR</sequence>